<dbReference type="AlphaFoldDB" id="A0A811PAT6"/>
<gene>
    <name evidence="1" type="ORF">NCGR_LOCUS25018</name>
</gene>
<accession>A0A811PAT6</accession>
<name>A0A811PAT6_9POAL</name>
<proteinExistence type="predicted"/>
<protein>
    <submittedName>
        <fullName evidence="1">Uncharacterized protein</fullName>
    </submittedName>
</protein>
<keyword evidence="2" id="KW-1185">Reference proteome</keyword>
<dbReference type="EMBL" id="CAJGYO010000006">
    <property type="protein sequence ID" value="CAD6237549.1"/>
    <property type="molecule type" value="Genomic_DNA"/>
</dbReference>
<dbReference type="OrthoDB" id="10261749at2759"/>
<sequence length="85" mass="9538">MKVEDQLALILDKLEEQTKGINEGNHRINDVQVSIDDLKAAKDDFDRWRPQVNSKVADLSSGLDSLRIQVDALKSASPAKQTYSR</sequence>
<reference evidence="1" key="1">
    <citation type="submission" date="2020-10" db="EMBL/GenBank/DDBJ databases">
        <authorList>
            <person name="Han B."/>
            <person name="Lu T."/>
            <person name="Zhao Q."/>
            <person name="Huang X."/>
            <person name="Zhao Y."/>
        </authorList>
    </citation>
    <scope>NUCLEOTIDE SEQUENCE</scope>
</reference>
<dbReference type="Proteomes" id="UP000604825">
    <property type="component" value="Unassembled WGS sequence"/>
</dbReference>
<organism evidence="1 2">
    <name type="scientific">Miscanthus lutarioriparius</name>
    <dbReference type="NCBI Taxonomy" id="422564"/>
    <lineage>
        <taxon>Eukaryota</taxon>
        <taxon>Viridiplantae</taxon>
        <taxon>Streptophyta</taxon>
        <taxon>Embryophyta</taxon>
        <taxon>Tracheophyta</taxon>
        <taxon>Spermatophyta</taxon>
        <taxon>Magnoliopsida</taxon>
        <taxon>Liliopsida</taxon>
        <taxon>Poales</taxon>
        <taxon>Poaceae</taxon>
        <taxon>PACMAD clade</taxon>
        <taxon>Panicoideae</taxon>
        <taxon>Andropogonodae</taxon>
        <taxon>Andropogoneae</taxon>
        <taxon>Saccharinae</taxon>
        <taxon>Miscanthus</taxon>
    </lineage>
</organism>
<comment type="caution">
    <text evidence="1">The sequence shown here is derived from an EMBL/GenBank/DDBJ whole genome shotgun (WGS) entry which is preliminary data.</text>
</comment>
<evidence type="ECO:0000313" key="1">
    <source>
        <dbReference type="EMBL" id="CAD6237549.1"/>
    </source>
</evidence>
<evidence type="ECO:0000313" key="2">
    <source>
        <dbReference type="Proteomes" id="UP000604825"/>
    </source>
</evidence>